<proteinExistence type="predicted"/>
<evidence type="ECO:0000313" key="2">
    <source>
        <dbReference type="Proteomes" id="UP001732700"/>
    </source>
</evidence>
<evidence type="ECO:0000313" key="1">
    <source>
        <dbReference type="EnsemblPlants" id="AVESA.00010b.r2.4CG1274690.1.CDS"/>
    </source>
</evidence>
<reference evidence="1" key="2">
    <citation type="submission" date="2025-09" db="UniProtKB">
        <authorList>
            <consortium name="EnsemblPlants"/>
        </authorList>
    </citation>
    <scope>IDENTIFICATION</scope>
</reference>
<accession>A0ACD5WS79</accession>
<keyword evidence="2" id="KW-1185">Reference proteome</keyword>
<name>A0ACD5WS79_AVESA</name>
<dbReference type="Proteomes" id="UP001732700">
    <property type="component" value="Chromosome 4C"/>
</dbReference>
<organism evidence="1 2">
    <name type="scientific">Avena sativa</name>
    <name type="common">Oat</name>
    <dbReference type="NCBI Taxonomy" id="4498"/>
    <lineage>
        <taxon>Eukaryota</taxon>
        <taxon>Viridiplantae</taxon>
        <taxon>Streptophyta</taxon>
        <taxon>Embryophyta</taxon>
        <taxon>Tracheophyta</taxon>
        <taxon>Spermatophyta</taxon>
        <taxon>Magnoliopsida</taxon>
        <taxon>Liliopsida</taxon>
        <taxon>Poales</taxon>
        <taxon>Poaceae</taxon>
        <taxon>BOP clade</taxon>
        <taxon>Pooideae</taxon>
        <taxon>Poodae</taxon>
        <taxon>Poeae</taxon>
        <taxon>Poeae Chloroplast Group 1 (Aveneae type)</taxon>
        <taxon>Aveninae</taxon>
        <taxon>Avena</taxon>
    </lineage>
</organism>
<reference evidence="1" key="1">
    <citation type="submission" date="2021-05" db="EMBL/GenBank/DDBJ databases">
        <authorList>
            <person name="Scholz U."/>
            <person name="Mascher M."/>
            <person name="Fiebig A."/>
        </authorList>
    </citation>
    <scope>NUCLEOTIDE SEQUENCE [LARGE SCALE GENOMIC DNA]</scope>
</reference>
<protein>
    <submittedName>
        <fullName evidence="1">Uncharacterized protein</fullName>
    </submittedName>
</protein>
<sequence>MAAAWGRAKRALATKLCIRVPPARQGALEDASSSPPPPPGWEACPSPPAAGTDAEGTTGSVAEEKARSSSASMRRLSSSGSRSSNSKRVCAICLGGMRTGHGQALFTAECSHKFHFHCITSNVRHGNHICPICRAEWKELPFQGTQPGDATHGRARVSPVNWPQDDGHMTVVRRLNHTYSGNLQEQFPVFRTPEADIFNDDEHIDLQPETMDGYNAVTGSVEIKTYSEFQAIQQSVTQKVFSILIHLKAPKSLDPVNSRAPLDLVTVLDVSGSMKGAKLALLKSAMNFVVQTLGPNDRLSVIAFSSTARRLFPLRRMTLTGRMRALIAVNSLVDGGGTNIADGLKMGAKVIEHRRLKNPICSIILLSDGQDTYSHRSYDGVQRNHSVLVPPSILPGTGNHVQIHTFGFGADHDSAAMHSIAETSSGTFSFIDAEGSIQNGFAQCIGGLLSVVVKEMQLGIECVDKGVLLTSIKSGSYSSQVAEDKRSGSVDIGDLYADEERAFLVTLHVPAAQGQTVLIKPSCTYEEAVTTESIQVQGEEVSVQRPAYCVDCKMSPEVEREWHRVQAMEDMSAARAAAETGAFSQAVSILEGRSRILESQAAHSSDSQCLALITELREMQERVESRRRYDESGRAYMLAGLSSHSLQRATARGDSTELTTQIHTYQTPSMVDMLQRSQTLVPAVVGMLNRSPTVAPSRSSSRSVRPTKSFSEQLP</sequence>
<dbReference type="EnsemblPlants" id="AVESA.00010b.r2.4CG1274690.1">
    <property type="protein sequence ID" value="AVESA.00010b.r2.4CG1274690.1.CDS"/>
    <property type="gene ID" value="AVESA.00010b.r2.4CG1274690"/>
</dbReference>